<dbReference type="RefSeq" id="XP_044568325.1">
    <property type="nucleotide sequence ID" value="XM_044701001.1"/>
</dbReference>
<evidence type="ECO:0000313" key="3">
    <source>
        <dbReference type="EMBL" id="KAF0983612.1"/>
    </source>
</evidence>
<evidence type="ECO:0000256" key="2">
    <source>
        <dbReference type="SAM" id="Phobius"/>
    </source>
</evidence>
<feature type="transmembrane region" description="Helical" evidence="2">
    <location>
        <begin position="100"/>
        <end position="119"/>
    </location>
</feature>
<evidence type="ECO:0000313" key="4">
    <source>
        <dbReference type="Proteomes" id="UP000444721"/>
    </source>
</evidence>
<feature type="compositionally biased region" description="Basic and acidic residues" evidence="1">
    <location>
        <begin position="1"/>
        <end position="13"/>
    </location>
</feature>
<feature type="transmembrane region" description="Helical" evidence="2">
    <location>
        <begin position="294"/>
        <end position="310"/>
    </location>
</feature>
<evidence type="ECO:0000256" key="1">
    <source>
        <dbReference type="SAM" id="MobiDB-lite"/>
    </source>
</evidence>
<reference evidence="3 4" key="1">
    <citation type="journal article" date="2019" name="Sci. Rep.">
        <title>Nanopore sequencing improves the draft genome of the human pathogenic amoeba Naegleria fowleri.</title>
        <authorList>
            <person name="Liechti N."/>
            <person name="Schurch N."/>
            <person name="Bruggmann R."/>
            <person name="Wittwer M."/>
        </authorList>
    </citation>
    <scope>NUCLEOTIDE SEQUENCE [LARGE SCALE GENOMIC DNA]</scope>
    <source>
        <strain evidence="3 4">ATCC 30894</strain>
    </source>
</reference>
<name>A0A6A5C9H3_NAEFO</name>
<organism evidence="3 4">
    <name type="scientific">Naegleria fowleri</name>
    <name type="common">Brain eating amoeba</name>
    <dbReference type="NCBI Taxonomy" id="5763"/>
    <lineage>
        <taxon>Eukaryota</taxon>
        <taxon>Discoba</taxon>
        <taxon>Heterolobosea</taxon>
        <taxon>Tetramitia</taxon>
        <taxon>Eutetramitia</taxon>
        <taxon>Vahlkampfiidae</taxon>
        <taxon>Naegleria</taxon>
    </lineage>
</organism>
<keyword evidence="2" id="KW-0812">Transmembrane</keyword>
<feature type="compositionally biased region" description="Basic and acidic residues" evidence="1">
    <location>
        <begin position="23"/>
        <end position="43"/>
    </location>
</feature>
<dbReference type="VEuPathDB" id="AmoebaDB:NfTy_014000"/>
<gene>
    <name evidence="3" type="ORF">FDP41_010677</name>
</gene>
<protein>
    <submittedName>
        <fullName evidence="3">Uncharacterized protein</fullName>
    </submittedName>
</protein>
<dbReference type="AlphaFoldDB" id="A0A6A5C9H3"/>
<keyword evidence="4" id="KW-1185">Reference proteome</keyword>
<proteinExistence type="predicted"/>
<comment type="caution">
    <text evidence="3">The sequence shown here is derived from an EMBL/GenBank/DDBJ whole genome shotgun (WGS) entry which is preliminary data.</text>
</comment>
<dbReference type="Proteomes" id="UP000444721">
    <property type="component" value="Unassembled WGS sequence"/>
</dbReference>
<keyword evidence="2" id="KW-0472">Membrane</keyword>
<accession>A0A6A5C9H3</accession>
<dbReference type="VEuPathDB" id="AmoebaDB:FDP41_010677"/>
<feature type="transmembrane region" description="Helical" evidence="2">
    <location>
        <begin position="263"/>
        <end position="282"/>
    </location>
</feature>
<dbReference type="OrthoDB" id="10469049at2759"/>
<dbReference type="VEuPathDB" id="AmoebaDB:NF0082450"/>
<dbReference type="OMA" id="YFIPPMI"/>
<sequence length="376" mass="43292">MRNTTKPKDRPLIEEIQEEDSEKDVAAIKKEMKKNGGSAEKKNHSPQQPKKSESAALDESVFDPDDTEEMKALKRDVLRKAFSAFKEQEEKKQEKKSSSFIFSMFQLVFIVSLLSFFIFRTLVLKSTHSNIVTPFETSELFTGNNSVKAFNLLLGMAYSPRLTLAYLAVMDRPLLKTVFEKSGETLGNGEGSIQDYALKVVGCIVAPRLFMVMQGVNILVDRHHDAVMDGSAWTLLSTYLTDFNKLYSTITESFWKNDKNFETVFLLFSIASQLLFILFDFASRISFLKRSVKFTIMLMLWVVMNTYFIPPMILGYMFKITYLIQPVLTLVLYFSETLEIRYEKQLLESQEKEQREAFIQSARDALKKAQESKKEK</sequence>
<dbReference type="EMBL" id="VFQX01000006">
    <property type="protein sequence ID" value="KAF0983612.1"/>
    <property type="molecule type" value="Genomic_DNA"/>
</dbReference>
<dbReference type="GeneID" id="68117892"/>
<keyword evidence="2" id="KW-1133">Transmembrane helix</keyword>
<feature type="region of interest" description="Disordered" evidence="1">
    <location>
        <begin position="1"/>
        <end position="64"/>
    </location>
</feature>